<gene>
    <name evidence="1" type="ORF">JOE21_001572</name>
</gene>
<dbReference type="Proteomes" id="UP001185012">
    <property type="component" value="Unassembled WGS sequence"/>
</dbReference>
<dbReference type="Gene3D" id="2.30.320.10">
    <property type="entry name" value="YwqG-like"/>
    <property type="match status" value="1"/>
</dbReference>
<organism evidence="1 2">
    <name type="scientific">Desmospora profundinema</name>
    <dbReference type="NCBI Taxonomy" id="1571184"/>
    <lineage>
        <taxon>Bacteria</taxon>
        <taxon>Bacillati</taxon>
        <taxon>Bacillota</taxon>
        <taxon>Bacilli</taxon>
        <taxon>Bacillales</taxon>
        <taxon>Thermoactinomycetaceae</taxon>
        <taxon>Desmospora</taxon>
    </lineage>
</organism>
<accession>A0ABU1ILC2</accession>
<dbReference type="InterPro" id="IPR015315">
    <property type="entry name" value="DUF1963"/>
</dbReference>
<dbReference type="PANTHER" id="PTHR36436:SF6">
    <property type="entry name" value="SLL5081 PROTEIN"/>
    <property type="match status" value="1"/>
</dbReference>
<sequence length="258" mass="29611">MGMDKQIEAILEDHGLSEMKEDVLSTLVPCVKLKPQEEEAPGFAQSRFGGMPDWPPGMEYPHHMGKPLPFIAQFRLEEWAGLAMDMPLPPEGMLSFFCDVEALRGEKDPSNWRVIHLPSSDGLIPHPIPEEVPRESRYPEFRLIPTVEQQLPDVEPTDGMEEIYFDLMDRLYDLEKQKGKDHQSLGYPLGLEEDVFEACRRESGIQEEEWVLLLQLDSDLEELEVEWGNREGILTFCAPRTDVLAGRFDRTWVVMQQG</sequence>
<evidence type="ECO:0000313" key="2">
    <source>
        <dbReference type="Proteomes" id="UP001185012"/>
    </source>
</evidence>
<dbReference type="Pfam" id="PF09234">
    <property type="entry name" value="DUF1963"/>
    <property type="match status" value="1"/>
</dbReference>
<dbReference type="PANTHER" id="PTHR36436">
    <property type="entry name" value="SLL5081 PROTEIN"/>
    <property type="match status" value="1"/>
</dbReference>
<dbReference type="EMBL" id="JAVDQG010000003">
    <property type="protein sequence ID" value="MDR6225574.1"/>
    <property type="molecule type" value="Genomic_DNA"/>
</dbReference>
<name>A0ABU1ILC2_9BACL</name>
<protein>
    <submittedName>
        <fullName evidence="1">Uncharacterized protein YwqG</fullName>
    </submittedName>
</protein>
<reference evidence="1 2" key="1">
    <citation type="submission" date="2023-07" db="EMBL/GenBank/DDBJ databases">
        <title>Genomic Encyclopedia of Type Strains, Phase IV (KMG-IV): sequencing the most valuable type-strain genomes for metagenomic binning, comparative biology and taxonomic classification.</title>
        <authorList>
            <person name="Goeker M."/>
        </authorList>
    </citation>
    <scope>NUCLEOTIDE SEQUENCE [LARGE SCALE GENOMIC DNA]</scope>
    <source>
        <strain evidence="1 2">DSM 45903</strain>
    </source>
</reference>
<proteinExistence type="predicted"/>
<comment type="caution">
    <text evidence="1">The sequence shown here is derived from an EMBL/GenBank/DDBJ whole genome shotgun (WGS) entry which is preliminary data.</text>
</comment>
<dbReference type="InterPro" id="IPR035948">
    <property type="entry name" value="YwqG-like_sf"/>
</dbReference>
<evidence type="ECO:0000313" key="1">
    <source>
        <dbReference type="EMBL" id="MDR6225574.1"/>
    </source>
</evidence>
<dbReference type="SUPFAM" id="SSF103032">
    <property type="entry name" value="Hypothetical protein YwqG"/>
    <property type="match status" value="1"/>
</dbReference>
<keyword evidence="2" id="KW-1185">Reference proteome</keyword>